<evidence type="ECO:0000313" key="3">
    <source>
        <dbReference type="EMBL" id="GAK55331.1"/>
    </source>
</evidence>
<sequence>MNPLLQQYIPIMKAIAKMFGDDCEVVLHDAADPEHSIIAICNGHVTGRKVGDALNEVGRYLLTSDFFTDVEYVTNYQYKTIAGKKIKSSGIFLRDEQKKVVGLMCINYDLTFMEEAFKRMEQFCNVSKPTPEDQLNGNKHFFENLETLFDDVFNDAVKQTGRAISVLQKDDKYNIVKYLHQQGVFLVSGNIDLVAERLNVSKYTIYNYLADIKKK</sequence>
<dbReference type="eggNOG" id="COG2964">
    <property type="taxonomic scope" value="Bacteria"/>
</dbReference>
<name>A0A0S6WB12_VECG1</name>
<dbReference type="Pfam" id="PF13309">
    <property type="entry name" value="HTH_22"/>
    <property type="match status" value="1"/>
</dbReference>
<dbReference type="HOGENOM" id="CLU_080179_2_0_0"/>
<evidence type="ECO:0000313" key="4">
    <source>
        <dbReference type="Proteomes" id="UP000030661"/>
    </source>
</evidence>
<reference evidence="3" key="1">
    <citation type="journal article" date="2015" name="PeerJ">
        <title>First genomic representation of candidate bacterial phylum KSB3 points to enhanced environmental sensing as a trigger of wastewater bulking.</title>
        <authorList>
            <person name="Sekiguchi Y."/>
            <person name="Ohashi A."/>
            <person name="Parks D.H."/>
            <person name="Yamauchi T."/>
            <person name="Tyson G.W."/>
            <person name="Hugenholtz P."/>
        </authorList>
    </citation>
    <scope>NUCLEOTIDE SEQUENCE [LARGE SCALE GENOMIC DNA]</scope>
</reference>
<gene>
    <name evidence="3" type="ORF">U27_02163</name>
</gene>
<keyword evidence="4" id="KW-1185">Reference proteome</keyword>
<evidence type="ECO:0000259" key="2">
    <source>
        <dbReference type="Pfam" id="PF13309"/>
    </source>
</evidence>
<accession>A0A0S6WB12</accession>
<dbReference type="STRING" id="1499967.U27_02163"/>
<dbReference type="AlphaFoldDB" id="A0A0S6WB12"/>
<protein>
    <recommendedName>
        <fullName evidence="5">YheO domain protein</fullName>
    </recommendedName>
</protein>
<dbReference type="PANTHER" id="PTHR35568">
    <property type="entry name" value="TRANSCRIPTIONAL REGULATOR DAUR"/>
    <property type="match status" value="1"/>
</dbReference>
<dbReference type="EMBL" id="DF820463">
    <property type="protein sequence ID" value="GAK55331.1"/>
    <property type="molecule type" value="Genomic_DNA"/>
</dbReference>
<feature type="domain" description="Transcriptional regulator DauR-like HTH" evidence="2">
    <location>
        <begin position="150"/>
        <end position="209"/>
    </location>
</feature>
<dbReference type="Pfam" id="PF08348">
    <property type="entry name" value="PAS_6"/>
    <property type="match status" value="1"/>
</dbReference>
<dbReference type="InterPro" id="IPR013559">
    <property type="entry name" value="YheO"/>
</dbReference>
<evidence type="ECO:0000259" key="1">
    <source>
        <dbReference type="Pfam" id="PF08348"/>
    </source>
</evidence>
<proteinExistence type="predicted"/>
<dbReference type="InterPro" id="IPR039445">
    <property type="entry name" value="DauR-like_HTH"/>
</dbReference>
<dbReference type="Proteomes" id="UP000030661">
    <property type="component" value="Unassembled WGS sequence"/>
</dbReference>
<dbReference type="PANTHER" id="PTHR35568:SF1">
    <property type="entry name" value="TRANSCRIPTIONAL REGULATOR DAUR"/>
    <property type="match status" value="1"/>
</dbReference>
<organism evidence="3">
    <name type="scientific">Vecturithrix granuli</name>
    <dbReference type="NCBI Taxonomy" id="1499967"/>
    <lineage>
        <taxon>Bacteria</taxon>
        <taxon>Candidatus Moduliflexota</taxon>
        <taxon>Candidatus Vecturitrichia</taxon>
        <taxon>Candidatus Vecturitrichales</taxon>
        <taxon>Candidatus Vecturitrichaceae</taxon>
        <taxon>Candidatus Vecturithrix</taxon>
    </lineage>
</organism>
<evidence type="ECO:0008006" key="5">
    <source>
        <dbReference type="Google" id="ProtNLM"/>
    </source>
</evidence>
<feature type="domain" description="YheO-like" evidence="1">
    <location>
        <begin position="5"/>
        <end position="116"/>
    </location>
</feature>
<dbReference type="InterPro" id="IPR039446">
    <property type="entry name" value="DauR-like"/>
</dbReference>